<feature type="binding site" evidence="9">
    <location>
        <position position="180"/>
    </location>
    <ligand>
        <name>ATP</name>
        <dbReference type="ChEBI" id="CHEBI:30616"/>
    </ligand>
</feature>
<dbReference type="GO" id="GO:0006310">
    <property type="term" value="P:DNA recombination"/>
    <property type="evidence" value="ECO:0007669"/>
    <property type="project" value="UniProtKB-UniRule"/>
</dbReference>
<name>A0A0G1WMK2_9BACT</name>
<dbReference type="InterPro" id="IPR036388">
    <property type="entry name" value="WH-like_DNA-bd_sf"/>
</dbReference>
<dbReference type="Pfam" id="PF17864">
    <property type="entry name" value="AAA_lid_4"/>
    <property type="match status" value="1"/>
</dbReference>
<dbReference type="NCBIfam" id="NF000868">
    <property type="entry name" value="PRK00080.1"/>
    <property type="match status" value="1"/>
</dbReference>
<keyword evidence="1 9" id="KW-0963">Cytoplasm</keyword>
<keyword evidence="3 9" id="KW-0227">DNA damage</keyword>
<feature type="binding site" evidence="9">
    <location>
        <position position="20"/>
    </location>
    <ligand>
        <name>ATP</name>
        <dbReference type="ChEBI" id="CHEBI:30616"/>
    </ligand>
</feature>
<evidence type="ECO:0000313" key="11">
    <source>
        <dbReference type="EMBL" id="KKU91558.1"/>
    </source>
</evidence>
<feature type="binding site" evidence="9">
    <location>
        <position position="217"/>
    </location>
    <ligand>
        <name>ATP</name>
        <dbReference type="ChEBI" id="CHEBI:30616"/>
    </ligand>
</feature>
<sequence>MIKPDNKQNEVEEVIDLTLRPTRWEDYVGQEKIKTNLRLMIDAARQRHEVCDHLLFYGGAGLGKTTLAYIIGREMNANIRTTSGPALEKAGDVAAILSNVEPDEILFIDEAHRINKLAEEVLYPALESRKLFLVVGKGPSARTLSLDLPPFTVIAATTKVNLLSGPLRSRFGATFRLDFYKIEDIQKIIKRSAEILKSEITAGAVSFLANAARFTPRVANRLLKRARDYAQVYSNDVIDEKVVIKTLEMLEIDELGLEPADRRLLDIIVKKFNGGPVGVKALATALNEEVGTIEDVIEPFLMNIGLLHRTPAGRIATLAAYKHLKVPAHTKLF</sequence>
<dbReference type="GO" id="GO:0006281">
    <property type="term" value="P:DNA repair"/>
    <property type="evidence" value="ECO:0007669"/>
    <property type="project" value="UniProtKB-UniRule"/>
</dbReference>
<dbReference type="GO" id="GO:0009378">
    <property type="term" value="F:four-way junction helicase activity"/>
    <property type="evidence" value="ECO:0007669"/>
    <property type="project" value="InterPro"/>
</dbReference>
<dbReference type="Proteomes" id="UP000034956">
    <property type="component" value="Unassembled WGS sequence"/>
</dbReference>
<dbReference type="SMART" id="SM00382">
    <property type="entry name" value="AAA"/>
    <property type="match status" value="1"/>
</dbReference>
<dbReference type="EC" id="3.6.4.-" evidence="9"/>
<keyword evidence="8 9" id="KW-0234">DNA repair</keyword>
<feature type="binding site" evidence="9">
    <location>
        <position position="19"/>
    </location>
    <ligand>
        <name>ATP</name>
        <dbReference type="ChEBI" id="CHEBI:30616"/>
    </ligand>
</feature>
<evidence type="ECO:0000256" key="3">
    <source>
        <dbReference type="ARBA" id="ARBA00022763"/>
    </source>
</evidence>
<dbReference type="InterPro" id="IPR008823">
    <property type="entry name" value="RuvB_wg_C"/>
</dbReference>
<feature type="binding site" evidence="9">
    <location>
        <position position="64"/>
    </location>
    <ligand>
        <name>ATP</name>
        <dbReference type="ChEBI" id="CHEBI:30616"/>
    </ligand>
</feature>
<evidence type="ECO:0000256" key="2">
    <source>
        <dbReference type="ARBA" id="ARBA00022741"/>
    </source>
</evidence>
<proteinExistence type="inferred from homology"/>
<gene>
    <name evidence="9" type="primary">ruvB</name>
    <name evidence="11" type="ORF">UY23_C0001G0164</name>
</gene>
<comment type="subunit">
    <text evidence="9">Homohexamer. Forms an RuvA(8)-RuvB(12)-Holliday junction (HJ) complex. HJ DNA is sandwiched between 2 RuvA tetramers; dsDNA enters through RuvA and exits via RuvB. An RuvB hexamer assembles on each DNA strand where it exits the tetramer. Each RuvB hexamer is contacted by two RuvA subunits (via domain III) on 2 adjacent RuvB subunits; this complex drives branch migration. In the full resolvosome a probable DNA-RuvA(4)-RuvB(12)-RuvC(2) complex forms which resolves the HJ.</text>
</comment>
<dbReference type="Gene3D" id="1.10.10.10">
    <property type="entry name" value="Winged helix-like DNA-binding domain superfamily/Winged helix DNA-binding domain"/>
    <property type="match status" value="1"/>
</dbReference>
<feature type="binding site" evidence="9">
    <location>
        <position position="170"/>
    </location>
    <ligand>
        <name>ATP</name>
        <dbReference type="ChEBI" id="CHEBI:30616"/>
    </ligand>
</feature>
<dbReference type="CDD" id="cd00009">
    <property type="entry name" value="AAA"/>
    <property type="match status" value="1"/>
</dbReference>
<comment type="caution">
    <text evidence="11">The sequence shown here is derived from an EMBL/GenBank/DDBJ whole genome shotgun (WGS) entry which is preliminary data.</text>
</comment>
<dbReference type="EMBL" id="LCPF01000001">
    <property type="protein sequence ID" value="KKU91558.1"/>
    <property type="molecule type" value="Genomic_DNA"/>
</dbReference>
<feature type="binding site" evidence="9">
    <location>
        <position position="65"/>
    </location>
    <ligand>
        <name>Mg(2+)</name>
        <dbReference type="ChEBI" id="CHEBI:18420"/>
    </ligand>
</feature>
<feature type="binding site" evidence="9">
    <location>
        <position position="65"/>
    </location>
    <ligand>
        <name>ATP</name>
        <dbReference type="ChEBI" id="CHEBI:30616"/>
    </ligand>
</feature>
<evidence type="ECO:0000256" key="9">
    <source>
        <dbReference type="HAMAP-Rule" id="MF_00016"/>
    </source>
</evidence>
<dbReference type="GO" id="GO:0016887">
    <property type="term" value="F:ATP hydrolysis activity"/>
    <property type="evidence" value="ECO:0007669"/>
    <property type="project" value="RHEA"/>
</dbReference>
<feature type="binding site" evidence="9">
    <location>
        <position position="314"/>
    </location>
    <ligand>
        <name>DNA</name>
        <dbReference type="ChEBI" id="CHEBI:16991"/>
    </ligand>
</feature>
<keyword evidence="7 9" id="KW-0233">DNA recombination</keyword>
<comment type="similarity">
    <text evidence="9">Belongs to the RuvB family.</text>
</comment>
<reference evidence="11 12" key="1">
    <citation type="journal article" date="2015" name="Nature">
        <title>rRNA introns, odd ribosomes, and small enigmatic genomes across a large radiation of phyla.</title>
        <authorList>
            <person name="Brown C.T."/>
            <person name="Hug L.A."/>
            <person name="Thomas B.C."/>
            <person name="Sharon I."/>
            <person name="Castelle C.J."/>
            <person name="Singh A."/>
            <person name="Wilkins M.J."/>
            <person name="Williams K.H."/>
            <person name="Banfield J.F."/>
        </authorList>
    </citation>
    <scope>NUCLEOTIDE SEQUENCE [LARGE SCALE GENOMIC DNA]</scope>
</reference>
<dbReference type="Gene3D" id="1.10.8.60">
    <property type="match status" value="1"/>
</dbReference>
<dbReference type="InterPro" id="IPR036390">
    <property type="entry name" value="WH_DNA-bd_sf"/>
</dbReference>
<comment type="domain">
    <text evidence="9">Has 3 domains, the large (RuvB-L) and small ATPase (RuvB-S) domains and the C-terminal head (RuvB-H) domain. The head domain binds DNA, while the ATPase domains jointly bind ATP, ADP or are empty depending on the state of the subunit in the translocation cycle. During a single DNA translocation step the structure of each domain remains the same, but their relative positions change.</text>
</comment>
<dbReference type="Pfam" id="PF05491">
    <property type="entry name" value="WHD_RuvB"/>
    <property type="match status" value="1"/>
</dbReference>
<keyword evidence="6 9" id="KW-0238">DNA-binding</keyword>
<protein>
    <recommendedName>
        <fullName evidence="9">Holliday junction branch migration complex subunit RuvB</fullName>
        <ecNumber evidence="9">3.6.4.-</ecNumber>
    </recommendedName>
</protein>
<dbReference type="InterPro" id="IPR041445">
    <property type="entry name" value="AAA_lid_4"/>
</dbReference>
<comment type="function">
    <text evidence="9">The RuvA-RuvB-RuvC complex processes Holliday junction (HJ) DNA during genetic recombination and DNA repair, while the RuvA-RuvB complex plays an important role in the rescue of blocked DNA replication forks via replication fork reversal (RFR). RuvA specifically binds to HJ cruciform DNA, conferring on it an open structure. The RuvB hexamer acts as an ATP-dependent pump, pulling dsDNA into and through the RuvAB complex. RuvB forms 2 homohexamers on either side of HJ DNA bound by 1 or 2 RuvA tetramers; 4 subunits per hexamer contact DNA at a time. Coordinated motions by a converter formed by DNA-disengaged RuvB subunits stimulates ATP hydrolysis and nucleotide exchange. Immobilization of the converter enables RuvB to convert the ATP-contained energy into a lever motion, pulling 2 nucleotides of DNA out of the RuvA tetramer per ATP hydrolyzed, thus driving DNA branch migration. The RuvB motors rotate together with the DNA substrate, which together with the progressing nucleotide cycle form the mechanistic basis for DNA recombination by continuous HJ branch migration. Branch migration allows RuvC to scan DNA until it finds its consensus sequence, where it cleaves and resolves cruciform DNA.</text>
</comment>
<feature type="domain" description="AAA+ ATPase" evidence="10">
    <location>
        <begin position="50"/>
        <end position="183"/>
    </location>
</feature>
<dbReference type="InterPro" id="IPR008824">
    <property type="entry name" value="RuvB-like_N"/>
</dbReference>
<dbReference type="Gene3D" id="3.40.50.300">
    <property type="entry name" value="P-loop containing nucleotide triphosphate hydrolases"/>
    <property type="match status" value="1"/>
</dbReference>
<evidence type="ECO:0000259" key="10">
    <source>
        <dbReference type="SMART" id="SM00382"/>
    </source>
</evidence>
<accession>A0A0G1WMK2</accession>
<comment type="caution">
    <text evidence="9">Lacks conserved residue(s) required for the propagation of feature annotation.</text>
</comment>
<evidence type="ECO:0000256" key="7">
    <source>
        <dbReference type="ARBA" id="ARBA00023172"/>
    </source>
</evidence>
<evidence type="ECO:0000256" key="5">
    <source>
        <dbReference type="ARBA" id="ARBA00022840"/>
    </source>
</evidence>
<dbReference type="SUPFAM" id="SSF52540">
    <property type="entry name" value="P-loop containing nucleoside triphosphate hydrolases"/>
    <property type="match status" value="1"/>
</dbReference>
<feature type="binding site" evidence="9">
    <location>
        <position position="66"/>
    </location>
    <ligand>
        <name>ATP</name>
        <dbReference type="ChEBI" id="CHEBI:30616"/>
    </ligand>
</feature>
<dbReference type="GO" id="GO:0005524">
    <property type="term" value="F:ATP binding"/>
    <property type="evidence" value="ECO:0007669"/>
    <property type="project" value="UniProtKB-UniRule"/>
</dbReference>
<dbReference type="GO" id="GO:0000400">
    <property type="term" value="F:four-way junction DNA binding"/>
    <property type="evidence" value="ECO:0007669"/>
    <property type="project" value="UniProtKB-UniRule"/>
</dbReference>
<feature type="binding site" evidence="9">
    <location>
        <position position="61"/>
    </location>
    <ligand>
        <name>ATP</name>
        <dbReference type="ChEBI" id="CHEBI:30616"/>
    </ligand>
</feature>
<evidence type="ECO:0000256" key="8">
    <source>
        <dbReference type="ARBA" id="ARBA00023204"/>
    </source>
</evidence>
<feature type="region of interest" description="Head domain (RuvB-H)" evidence="9">
    <location>
        <begin position="254"/>
        <end position="333"/>
    </location>
</feature>
<dbReference type="PANTHER" id="PTHR42848">
    <property type="match status" value="1"/>
</dbReference>
<dbReference type="GO" id="GO:0048476">
    <property type="term" value="C:Holliday junction resolvase complex"/>
    <property type="evidence" value="ECO:0007669"/>
    <property type="project" value="UniProtKB-UniRule"/>
</dbReference>
<dbReference type="NCBIfam" id="TIGR00635">
    <property type="entry name" value="ruvB"/>
    <property type="match status" value="1"/>
</dbReference>
<evidence type="ECO:0000313" key="12">
    <source>
        <dbReference type="Proteomes" id="UP000034956"/>
    </source>
</evidence>
<dbReference type="InterPro" id="IPR027417">
    <property type="entry name" value="P-loop_NTPase"/>
</dbReference>
<dbReference type="PATRIC" id="fig|1618660.3.peg.169"/>
<comment type="subcellular location">
    <subcellularLocation>
        <location evidence="9">Cytoplasm</location>
    </subcellularLocation>
</comment>
<evidence type="ECO:0000256" key="4">
    <source>
        <dbReference type="ARBA" id="ARBA00022801"/>
    </source>
</evidence>
<dbReference type="InterPro" id="IPR003593">
    <property type="entry name" value="AAA+_ATPase"/>
</dbReference>
<dbReference type="SUPFAM" id="SSF46785">
    <property type="entry name" value="Winged helix' DNA-binding domain"/>
    <property type="match status" value="1"/>
</dbReference>
<keyword evidence="2 9" id="KW-0547">Nucleotide-binding</keyword>
<dbReference type="GO" id="GO:0005737">
    <property type="term" value="C:cytoplasm"/>
    <property type="evidence" value="ECO:0007669"/>
    <property type="project" value="UniProtKB-SubCell"/>
</dbReference>
<dbReference type="Pfam" id="PF05496">
    <property type="entry name" value="RuvB_N"/>
    <property type="match status" value="1"/>
</dbReference>
<organism evidence="11 12">
    <name type="scientific">Candidatus Jorgensenbacteria bacterium GW2011_GWA1_48_11</name>
    <dbReference type="NCBI Taxonomy" id="1618660"/>
    <lineage>
        <taxon>Bacteria</taxon>
        <taxon>Candidatus Joergenseniibacteriota</taxon>
    </lineage>
</organism>
<dbReference type="AlphaFoldDB" id="A0A0G1WMK2"/>
<feature type="binding site" evidence="9">
    <location>
        <position position="309"/>
    </location>
    <ligand>
        <name>DNA</name>
        <dbReference type="ChEBI" id="CHEBI:16991"/>
    </ligand>
</feature>
<keyword evidence="5 9" id="KW-0067">ATP-binding</keyword>
<keyword evidence="11" id="KW-0347">Helicase</keyword>
<dbReference type="HAMAP" id="MF_00016">
    <property type="entry name" value="DNA_HJ_migration_RuvB"/>
    <property type="match status" value="1"/>
</dbReference>
<evidence type="ECO:0000256" key="1">
    <source>
        <dbReference type="ARBA" id="ARBA00022490"/>
    </source>
</evidence>
<dbReference type="PANTHER" id="PTHR42848:SF1">
    <property type="entry name" value="HOLLIDAY JUNCTION BRANCH MIGRATION COMPLEX SUBUNIT RUVB"/>
    <property type="match status" value="1"/>
</dbReference>
<feature type="region of interest" description="Small ATPAse domain (RuvB-S)" evidence="9">
    <location>
        <begin position="181"/>
        <end position="251"/>
    </location>
</feature>
<evidence type="ECO:0000256" key="6">
    <source>
        <dbReference type="ARBA" id="ARBA00023125"/>
    </source>
</evidence>
<keyword evidence="4 9" id="KW-0378">Hydrolase</keyword>
<comment type="catalytic activity">
    <reaction evidence="9">
        <text>ATP + H2O = ADP + phosphate + H(+)</text>
        <dbReference type="Rhea" id="RHEA:13065"/>
        <dbReference type="ChEBI" id="CHEBI:15377"/>
        <dbReference type="ChEBI" id="CHEBI:15378"/>
        <dbReference type="ChEBI" id="CHEBI:30616"/>
        <dbReference type="ChEBI" id="CHEBI:43474"/>
        <dbReference type="ChEBI" id="CHEBI:456216"/>
    </reaction>
</comment>
<dbReference type="InterPro" id="IPR004605">
    <property type="entry name" value="DNA_helicase_Holl-junc_RuvB"/>
</dbReference>